<feature type="compositionally biased region" description="Basic and acidic residues" evidence="17">
    <location>
        <begin position="1579"/>
        <end position="1601"/>
    </location>
</feature>
<dbReference type="Pfam" id="PF24679">
    <property type="entry name" value="Nodulin_C"/>
    <property type="match status" value="1"/>
</dbReference>
<dbReference type="InterPro" id="IPR039662">
    <property type="entry name" value="Cohesin_Scc3/SA"/>
</dbReference>
<dbReference type="FunFam" id="1.25.10.10:FF:000449">
    <property type="entry name" value="Cohesin subunit SA-3"/>
    <property type="match status" value="1"/>
</dbReference>
<comment type="subcellular location">
    <subcellularLocation>
        <location evidence="2">Chromosome</location>
    </subcellularLocation>
    <subcellularLocation>
        <location evidence="1 16">Nucleus</location>
    </subcellularLocation>
</comment>
<evidence type="ECO:0000313" key="20">
    <source>
        <dbReference type="EMBL" id="PWZ40006.1"/>
    </source>
</evidence>
<dbReference type="GO" id="GO:0007059">
    <property type="term" value="P:chromosome segregation"/>
    <property type="evidence" value="ECO:0007669"/>
    <property type="project" value="UniProtKB-KW"/>
</dbReference>
<evidence type="ECO:0000256" key="7">
    <source>
        <dbReference type="ARBA" id="ARBA00023242"/>
    </source>
</evidence>
<comment type="function">
    <text evidence="10">Meiosis specific component of cohesin complex. The cohesin complex is required for the cohesion of sister chromatids after DNA replication. The cohesin complex apparently forms a large proteinaceous ring within which sister chromatids can be trapped. At anaphase, the complex is cleaved and dissociates from chromatin, allowing sister chromatids to segregate. The meiosis-specific cohesin complex probably replaces mitosis specific cohesin complex when it dissociates from chromatin during prophase I.</text>
</comment>
<comment type="subunit">
    <text evidence="11">Component of the meiosis-specific cohesin complex, which also contains the SMC1 (SMC1A or SMC1B) and SMC3 heterodimer. Such complex likely contains RAD21, or the meiosis-specific related protein REC8. Interacts with CCDC79/TERB1; recruiting cohesin to telomeres to develop structural rigidity.</text>
</comment>
<dbReference type="CDD" id="cd00086">
    <property type="entry name" value="homeodomain"/>
    <property type="match status" value="1"/>
</dbReference>
<dbReference type="GO" id="GO:0005694">
    <property type="term" value="C:chromosome"/>
    <property type="evidence" value="ECO:0007669"/>
    <property type="project" value="UniProtKB-SubCell"/>
</dbReference>
<comment type="caution">
    <text evidence="20">The sequence shown here is derived from an EMBL/GenBank/DDBJ whole genome shotgun (WGS) entry which is preliminary data.</text>
</comment>
<evidence type="ECO:0000256" key="1">
    <source>
        <dbReference type="ARBA" id="ARBA00004123"/>
    </source>
</evidence>
<keyword evidence="9" id="KW-0131">Cell cycle</keyword>
<evidence type="ECO:0000256" key="13">
    <source>
        <dbReference type="ARBA" id="ARBA00077200"/>
    </source>
</evidence>
<dbReference type="Pfam" id="PF21581">
    <property type="entry name" value="SCD"/>
    <property type="match status" value="1"/>
</dbReference>
<keyword evidence="5" id="KW-0597">Phosphoprotein</keyword>
<dbReference type="Pfam" id="PF25246">
    <property type="entry name" value="Nodulin_N"/>
    <property type="match status" value="1"/>
</dbReference>
<dbReference type="InterPro" id="IPR057287">
    <property type="entry name" value="Ndx_N"/>
</dbReference>
<evidence type="ECO:0000256" key="17">
    <source>
        <dbReference type="SAM" id="MobiDB-lite"/>
    </source>
</evidence>
<dbReference type="InterPro" id="IPR011989">
    <property type="entry name" value="ARM-like"/>
</dbReference>
<feature type="compositionally biased region" description="Polar residues" evidence="17">
    <location>
        <begin position="1714"/>
        <end position="1729"/>
    </location>
</feature>
<dbReference type="Proteomes" id="UP000251960">
    <property type="component" value="Chromosome 2"/>
</dbReference>
<feature type="region of interest" description="Disordered" evidence="17">
    <location>
        <begin position="1553"/>
        <end position="1612"/>
    </location>
</feature>
<dbReference type="Gene3D" id="1.10.10.60">
    <property type="entry name" value="Homeodomain-like"/>
    <property type="match status" value="1"/>
</dbReference>
<keyword evidence="7 16" id="KW-0539">Nucleus</keyword>
<feature type="region of interest" description="Disordered" evidence="17">
    <location>
        <begin position="1478"/>
        <end position="1522"/>
    </location>
</feature>
<evidence type="ECO:0000256" key="5">
    <source>
        <dbReference type="ARBA" id="ARBA00022553"/>
    </source>
</evidence>
<evidence type="ECO:0000256" key="9">
    <source>
        <dbReference type="ARBA" id="ARBA00023306"/>
    </source>
</evidence>
<evidence type="ECO:0000256" key="2">
    <source>
        <dbReference type="ARBA" id="ARBA00004286"/>
    </source>
</evidence>
<dbReference type="SMART" id="SM00389">
    <property type="entry name" value="HOX"/>
    <property type="match status" value="1"/>
</dbReference>
<evidence type="ECO:0000259" key="19">
    <source>
        <dbReference type="PROSITE" id="PS51425"/>
    </source>
</evidence>
<dbReference type="PROSITE" id="PS51425">
    <property type="entry name" value="SCD"/>
    <property type="match status" value="1"/>
</dbReference>
<dbReference type="SUPFAM" id="SSF46689">
    <property type="entry name" value="Homeodomain-like"/>
    <property type="match status" value="1"/>
</dbReference>
<feature type="region of interest" description="Disordered" evidence="17">
    <location>
        <begin position="1671"/>
        <end position="1729"/>
    </location>
</feature>
<name>A0A3L6FZ36_MAIZE</name>
<dbReference type="GO" id="GO:0007062">
    <property type="term" value="P:sister chromatid cohesion"/>
    <property type="evidence" value="ECO:0007669"/>
    <property type="project" value="UniProtKB-ARBA"/>
</dbReference>
<feature type="DNA-binding region" description="Homeobox" evidence="16">
    <location>
        <begin position="1603"/>
        <end position="1669"/>
    </location>
</feature>
<organism evidence="20">
    <name type="scientific">Zea mays</name>
    <name type="common">Maize</name>
    <dbReference type="NCBI Taxonomy" id="4577"/>
    <lineage>
        <taxon>Eukaryota</taxon>
        <taxon>Viridiplantae</taxon>
        <taxon>Streptophyta</taxon>
        <taxon>Embryophyta</taxon>
        <taxon>Tracheophyta</taxon>
        <taxon>Spermatophyta</taxon>
        <taxon>Magnoliopsida</taxon>
        <taxon>Liliopsida</taxon>
        <taxon>Poales</taxon>
        <taxon>Poaceae</taxon>
        <taxon>PACMAD clade</taxon>
        <taxon>Panicoideae</taxon>
        <taxon>Andropogonodae</taxon>
        <taxon>Andropogoneae</taxon>
        <taxon>Tripsacinae</taxon>
        <taxon>Zea</taxon>
    </lineage>
</organism>
<dbReference type="InterPro" id="IPR009057">
    <property type="entry name" value="Homeodomain-like_sf"/>
</dbReference>
<evidence type="ECO:0000256" key="8">
    <source>
        <dbReference type="ARBA" id="ARBA00023254"/>
    </source>
</evidence>
<dbReference type="GO" id="GO:0051321">
    <property type="term" value="P:meiotic cell cycle"/>
    <property type="evidence" value="ECO:0007669"/>
    <property type="project" value="UniProtKB-KW"/>
</dbReference>
<keyword evidence="4" id="KW-0158">Chromosome</keyword>
<dbReference type="Gene3D" id="1.25.10.10">
    <property type="entry name" value="Leucine-rich Repeat Variant"/>
    <property type="match status" value="1"/>
</dbReference>
<comment type="similarity">
    <text evidence="3">Belongs to the SCC3 family.</text>
</comment>
<keyword evidence="6" id="KW-0159">Chromosome partition</keyword>
<keyword evidence="8" id="KW-0469">Meiosis</keyword>
<evidence type="ECO:0000256" key="16">
    <source>
        <dbReference type="PROSITE-ProRule" id="PRU00108"/>
    </source>
</evidence>
<evidence type="ECO:0000256" key="11">
    <source>
        <dbReference type="ARBA" id="ARBA00064253"/>
    </source>
</evidence>
<dbReference type="InterPro" id="IPR016024">
    <property type="entry name" value="ARM-type_fold"/>
</dbReference>
<evidence type="ECO:0000259" key="18">
    <source>
        <dbReference type="PROSITE" id="PS50071"/>
    </source>
</evidence>
<dbReference type="InterPro" id="IPR056396">
    <property type="entry name" value="HEAT_SCC3-SA"/>
</dbReference>
<accession>A0A3L6FZ36</accession>
<protein>
    <recommendedName>
        <fullName evidence="12">Cohesin subunit SA-3</fullName>
    </recommendedName>
    <alternativeName>
        <fullName evidence="14">SCC3 homolog 3</fullName>
    </alternativeName>
    <alternativeName>
        <fullName evidence="13">Stromal antigen 3</fullName>
    </alternativeName>
    <alternativeName>
        <fullName evidence="15">Stromalin-3</fullName>
    </alternativeName>
</protein>
<dbReference type="Pfam" id="PF24571">
    <property type="entry name" value="HEAT_SCC3-SA"/>
    <property type="match status" value="1"/>
</dbReference>
<dbReference type="PANTHER" id="PTHR11199">
    <property type="entry name" value="STROMAL ANTIGEN"/>
    <property type="match status" value="1"/>
</dbReference>
<feature type="region of interest" description="Disordered" evidence="17">
    <location>
        <begin position="1"/>
        <end position="22"/>
    </location>
</feature>
<feature type="domain" description="SCD" evidence="19">
    <location>
        <begin position="235"/>
        <end position="320"/>
    </location>
</feature>
<keyword evidence="16" id="KW-0371">Homeobox</keyword>
<dbReference type="PANTHER" id="PTHR11199:SF0">
    <property type="entry name" value="LD34181P-RELATED"/>
    <property type="match status" value="1"/>
</dbReference>
<dbReference type="InterPro" id="IPR020839">
    <property type="entry name" value="SCD"/>
</dbReference>
<evidence type="ECO:0000256" key="12">
    <source>
        <dbReference type="ARBA" id="ARBA00067279"/>
    </source>
</evidence>
<evidence type="ECO:0000256" key="3">
    <source>
        <dbReference type="ARBA" id="ARBA00005486"/>
    </source>
</evidence>
<dbReference type="SUPFAM" id="SSF48371">
    <property type="entry name" value="ARM repeat"/>
    <property type="match status" value="2"/>
</dbReference>
<dbReference type="Pfam" id="PF08514">
    <property type="entry name" value="STAG"/>
    <property type="match status" value="1"/>
</dbReference>
<dbReference type="ExpressionAtlas" id="A0A3L6FZ36">
    <property type="expression patterns" value="baseline and differential"/>
</dbReference>
<reference evidence="20" key="1">
    <citation type="journal article" date="2018" name="Nat. Genet.">
        <title>Extensive intraspecific gene order and gene structural variations between Mo17 and other maize genomes.</title>
        <authorList>
            <person name="Sun S."/>
            <person name="Zhou Y."/>
            <person name="Chen J."/>
            <person name="Shi J."/>
            <person name="Zhao H."/>
            <person name="Zhao H."/>
            <person name="Song W."/>
            <person name="Zhang M."/>
            <person name="Cui Y."/>
            <person name="Dong X."/>
            <person name="Liu H."/>
            <person name="Ma X."/>
            <person name="Jiao Y."/>
            <person name="Wang B."/>
            <person name="Wei X."/>
            <person name="Stein J.C."/>
            <person name="Glaubitz J.C."/>
            <person name="Lu F."/>
            <person name="Yu G."/>
            <person name="Liang C."/>
            <person name="Fengler K."/>
            <person name="Li B."/>
            <person name="Rafalski A."/>
            <person name="Schnable P.S."/>
            <person name="Ware D.H."/>
            <person name="Buckler E.S."/>
            <person name="Lai J."/>
        </authorList>
    </citation>
    <scope>NUCLEOTIDE SEQUENCE [LARGE SCALE GENOMIC DNA]</scope>
    <source>
        <tissue evidence="20">Seedling</tissue>
    </source>
</reference>
<feature type="domain" description="Homeobox" evidence="18">
    <location>
        <begin position="1601"/>
        <end position="1668"/>
    </location>
</feature>
<evidence type="ECO:0000256" key="10">
    <source>
        <dbReference type="ARBA" id="ARBA00057292"/>
    </source>
</evidence>
<evidence type="ECO:0000256" key="14">
    <source>
        <dbReference type="ARBA" id="ARBA00081834"/>
    </source>
</evidence>
<keyword evidence="16" id="KW-0238">DNA-binding</keyword>
<dbReference type="InterPro" id="IPR001356">
    <property type="entry name" value="HD"/>
</dbReference>
<gene>
    <name evidence="20" type="primary">SCC3</name>
    <name evidence="20" type="ORF">Zm00014a_043449</name>
</gene>
<dbReference type="InterPro" id="IPR013721">
    <property type="entry name" value="STAG"/>
</dbReference>
<sequence length="1828" mass="205795">MDETLASLRRPKRGRPPRPREDYTAYFEDVAEAGGLAPPQSKRKRAASAAAAASLEDLPLIDIIKHNGRLISHAVKRLVEDYESKKNSVTFQILTMIFEGLVEDNYNSKHKDLKNFKENMVSFWDSLVIECQNGPLFDDLLFQKIKDYVVALSCAPPRVYRQVASMIGLQLVTSFISVAKTLSGQRETTQRQLNAEKKKQSDGSLIESLNNRLAFTHANITYLEELMRKIFSGLFMHRYRDVDPEIRMSCIRSLGIWVVSYPSLFLQDIYLKYLGWTLNDKNAGVRRTSVLALQSLYEVDENIPSLGLFTERFYTRIIQLADDIDVSVAVSAIGLIKQLLRHQLLSDDDLGPLYDLLIDEPPMIRRAIDGENESSEVHIGRMLQILREFSDDPVLSSYVIDDIWDDMKAMRDWRCMISVLLDENPAIELTDIDGTNLVRMLRASARKAVGERIVPAVDNRKLYYNKGEKEILENNRREITSALLTRYPHLLRKFISDKAKISPIVDMMTLLKLELYSYKRQEKHFMTAIDLIADAFFKHGEKDPLRSCIKAIIFCCTECQADLKDYAENKLKNLEDELVLKVRTAIKEVEAGDDEYSLLVNLKRLYELQLSKPVKNDSLFEDMYRILAHLRDMDNEVKSFLLLNMYLQVAWCLHAIDGENPSETCIDELLSKQSSLFDQLYYYLVVLPTYQKEGRSTTVLSCRVCIITAEMWCLFKKSKYSSTRLESLGYFPQPDMVQKFWKLCEQQLNISAAKLVLADTVSKDYLGPEIVSHYVSHGASTTEIIKHLITSLKKNANFDMGTLFFEALKRAYERYMAHVHDGENQILTGKSYSECQDLASRLAGSYVGAARIKNKSDILKIIRDGVSFAFVELPNQLLFLEAALLPFVSKLQASDIPDILADVEKRIQHINTTGDQSVWRPFFMFVEHLRDKHAKNEVLHEEEEKPVRKRGRPRKVREVDGFMGLAIVCYLDMAEGIFQMIAMVSAVEELSWLTSKELGEMLRESDNFVLQSKIEDGGPKQVDMEKVVSSLPLHLLAVCLELGQGPDLTYVLRGIRFLHSLSDLASRHTRLEQVLLDDVKLSEQVMDLIFFLLSILAEQKENNNVGASPLVHASLVAGSLHLLTNYFSSQWHELVHILLAHPKELSRNGGILSLSHTILKLVVPECLKQSTDLVASISRLKAKILSILLQLCEAESVSYLDEVATNPNNMRLGQTLALEVLNLLKISFGRKINITSDSHDKGKIYPMGSVLISALRLVDVFSDDSNFRSFFLTNTVPFLIQILAAPHDEFVSSWCAVNLPTIEEDASLDYDPFGASEVALLASDNMLTEAKANYSCPFRPSVPSMAYAQTRTSCVVKIIANLHVFIPNICEEQERDLFLQNFQKYLAYGSPKLSADLPASSDFKATKVCRNLGFLSDYAKTLVPNLLNGEDLVLLSDFADKLQSWCKSQVAVKVVQNDIPPESMDAMRSVQQLLPTRTSTPASKMNNLPKDAQNMEVSTPVPPINPEGNDEDETPKNTVSRNGGFLQNAVGQDLVHLGVARTASGGPLAVASGVSTGHQHNRMDLDPASSSVDNFKTPELTKENGLEEDGKGESSMYDERQPKRRKRTLMNNEQIDELEKALVDEPEMHKNPVLLQSWSEKLSLQGPEITASQLKNWLNNRKAKLARIAKERAENADKPSTPHPGESSESAGEDNYLPPAGVMTVLSKGGSLLSPDSTEQTSQAELSPNTTMMVRPFTRSFSLEPGRLVSLVDSDGKEVGRGKIFQEPGKSPTESCVCVVDVTELRTEKWRELPHPSEAFGWTFQEAEARNGGIIRVSWDAVRLFPVA</sequence>
<dbReference type="GO" id="GO:0003677">
    <property type="term" value="F:DNA binding"/>
    <property type="evidence" value="ECO:0007669"/>
    <property type="project" value="UniProtKB-UniRule"/>
</dbReference>
<dbReference type="GO" id="GO:0005634">
    <property type="term" value="C:nucleus"/>
    <property type="evidence" value="ECO:0007669"/>
    <property type="project" value="UniProtKB-SubCell"/>
</dbReference>
<dbReference type="Pfam" id="PF24426">
    <property type="entry name" value="HTH_NDX"/>
    <property type="match status" value="1"/>
</dbReference>
<dbReference type="InterPro" id="IPR056559">
    <property type="entry name" value="NDX_C"/>
</dbReference>
<dbReference type="PROSITE" id="PS50071">
    <property type="entry name" value="HOMEOBOX_2"/>
    <property type="match status" value="1"/>
</dbReference>
<proteinExistence type="inferred from homology"/>
<evidence type="ECO:0000256" key="15">
    <source>
        <dbReference type="ARBA" id="ARBA00082975"/>
    </source>
</evidence>
<dbReference type="EMBL" id="NCVQ01000003">
    <property type="protein sequence ID" value="PWZ40006.1"/>
    <property type="molecule type" value="Genomic_DNA"/>
</dbReference>
<dbReference type="InterPro" id="IPR056560">
    <property type="entry name" value="HTH_NDX"/>
</dbReference>
<evidence type="ECO:0000256" key="4">
    <source>
        <dbReference type="ARBA" id="ARBA00022454"/>
    </source>
</evidence>
<evidence type="ECO:0000256" key="6">
    <source>
        <dbReference type="ARBA" id="ARBA00022829"/>
    </source>
</evidence>